<protein>
    <submittedName>
        <fullName evidence="2">HNH endonuclease</fullName>
    </submittedName>
</protein>
<dbReference type="Pfam" id="PF13392">
    <property type="entry name" value="HNH_3"/>
    <property type="match status" value="1"/>
</dbReference>
<reference evidence="3" key="1">
    <citation type="submission" date="2016-10" db="EMBL/GenBank/DDBJ databases">
        <authorList>
            <person name="Varghese N."/>
            <person name="Submissions S."/>
        </authorList>
    </citation>
    <scope>NUCLEOTIDE SEQUENCE [LARGE SCALE GENOMIC DNA]</scope>
    <source>
        <strain evidence="3">ATCC 700379</strain>
    </source>
</reference>
<dbReference type="SUPFAM" id="SSF54060">
    <property type="entry name" value="His-Me finger endonucleases"/>
    <property type="match status" value="1"/>
</dbReference>
<dbReference type="InterPro" id="IPR003615">
    <property type="entry name" value="HNH_nuc"/>
</dbReference>
<dbReference type="Proteomes" id="UP000198752">
    <property type="component" value="Unassembled WGS sequence"/>
</dbReference>
<dbReference type="OrthoDB" id="6638408at2"/>
<dbReference type="EMBL" id="FOOY01000004">
    <property type="protein sequence ID" value="SFG10158.1"/>
    <property type="molecule type" value="Genomic_DNA"/>
</dbReference>
<gene>
    <name evidence="2" type="ORF">SAMN02982927_00676</name>
</gene>
<sequence>MARLFTPEQDQFLKNHVKGIGNAELATMLNEKFGLSLTRKQVKVYKRNHGLSSGLKGYFKKGHVPANKGTHNGGWEPTQFKKGCRPHNYMPIGTECVKSDGYIWVKIADPGKWRQKHLLLWEHVNGPVPKGHKIIFGDGDRRNVDLNNLILVTDKQLAVLNRKGLIQNDAELTRTGIVLADLFSKMQERKRR</sequence>
<dbReference type="AlphaFoldDB" id="A0A1I2P276"/>
<dbReference type="GO" id="GO:0004519">
    <property type="term" value="F:endonuclease activity"/>
    <property type="evidence" value="ECO:0007669"/>
    <property type="project" value="UniProtKB-KW"/>
</dbReference>
<feature type="domain" description="HNH nuclease" evidence="1">
    <location>
        <begin position="115"/>
        <end position="158"/>
    </location>
</feature>
<evidence type="ECO:0000259" key="1">
    <source>
        <dbReference type="Pfam" id="PF13392"/>
    </source>
</evidence>
<organism evidence="2 3">
    <name type="scientific">Sporolactobacillus nakayamae</name>
    <dbReference type="NCBI Taxonomy" id="269670"/>
    <lineage>
        <taxon>Bacteria</taxon>
        <taxon>Bacillati</taxon>
        <taxon>Bacillota</taxon>
        <taxon>Bacilli</taxon>
        <taxon>Bacillales</taxon>
        <taxon>Sporolactobacillaceae</taxon>
        <taxon>Sporolactobacillus</taxon>
    </lineage>
</organism>
<keyword evidence="2" id="KW-0540">Nuclease</keyword>
<accession>A0A1I2P276</accession>
<keyword evidence="3" id="KW-1185">Reference proteome</keyword>
<evidence type="ECO:0000313" key="3">
    <source>
        <dbReference type="Proteomes" id="UP000198752"/>
    </source>
</evidence>
<name>A0A1I2P276_9BACL</name>
<keyword evidence="2" id="KW-0255">Endonuclease</keyword>
<evidence type="ECO:0000313" key="2">
    <source>
        <dbReference type="EMBL" id="SFG10158.1"/>
    </source>
</evidence>
<dbReference type="STRING" id="269670.SAMN02982927_00676"/>
<dbReference type="InterPro" id="IPR044925">
    <property type="entry name" value="His-Me_finger_sf"/>
</dbReference>
<proteinExistence type="predicted"/>
<dbReference type="RefSeq" id="WP_093670063.1">
    <property type="nucleotide sequence ID" value="NZ_FOOY01000004.1"/>
</dbReference>
<keyword evidence="2" id="KW-0378">Hydrolase</keyword>
<dbReference type="Gene3D" id="3.90.75.20">
    <property type="match status" value="1"/>
</dbReference>